<dbReference type="Proteomes" id="UP000588098">
    <property type="component" value="Unassembled WGS sequence"/>
</dbReference>
<dbReference type="GO" id="GO:0003677">
    <property type="term" value="F:DNA binding"/>
    <property type="evidence" value="ECO:0007669"/>
    <property type="project" value="InterPro"/>
</dbReference>
<proteinExistence type="predicted"/>
<accession>A0A7W9QBS2</accession>
<dbReference type="AlphaFoldDB" id="A0A7W9QBS2"/>
<dbReference type="SUPFAM" id="SSF46689">
    <property type="entry name" value="Homeodomain-like"/>
    <property type="match status" value="1"/>
</dbReference>
<organism evidence="1 2">
    <name type="scientific">Streptomyces zagrosensis</name>
    <dbReference type="NCBI Taxonomy" id="1042984"/>
    <lineage>
        <taxon>Bacteria</taxon>
        <taxon>Bacillati</taxon>
        <taxon>Actinomycetota</taxon>
        <taxon>Actinomycetes</taxon>
        <taxon>Kitasatosporales</taxon>
        <taxon>Streptomycetaceae</taxon>
        <taxon>Streptomyces</taxon>
    </lineage>
</organism>
<dbReference type="Pfam" id="PF01527">
    <property type="entry name" value="HTH_Tnp_1"/>
    <property type="match status" value="1"/>
</dbReference>
<dbReference type="EMBL" id="JACHJL010000010">
    <property type="protein sequence ID" value="MBB5937206.1"/>
    <property type="molecule type" value="Genomic_DNA"/>
</dbReference>
<protein>
    <submittedName>
        <fullName evidence="1">Transposase-like protein</fullName>
    </submittedName>
</protein>
<reference evidence="1 2" key="1">
    <citation type="submission" date="2020-08" db="EMBL/GenBank/DDBJ databases">
        <title>Genomic Encyclopedia of Type Strains, Phase III (KMG-III): the genomes of soil and plant-associated and newly described type strains.</title>
        <authorList>
            <person name="Whitman W."/>
        </authorList>
    </citation>
    <scope>NUCLEOTIDE SEQUENCE [LARGE SCALE GENOMIC DNA]</scope>
    <source>
        <strain evidence="1 2">CECT 8305</strain>
    </source>
</reference>
<comment type="caution">
    <text evidence="1">The sequence shown here is derived from an EMBL/GenBank/DDBJ whole genome shotgun (WGS) entry which is preliminary data.</text>
</comment>
<dbReference type="InterPro" id="IPR002514">
    <property type="entry name" value="Transposase_8"/>
</dbReference>
<dbReference type="GO" id="GO:0006313">
    <property type="term" value="P:DNA transposition"/>
    <property type="evidence" value="ECO:0007669"/>
    <property type="project" value="InterPro"/>
</dbReference>
<keyword evidence="2" id="KW-1185">Reference proteome</keyword>
<name>A0A7W9QBS2_9ACTN</name>
<evidence type="ECO:0000313" key="2">
    <source>
        <dbReference type="Proteomes" id="UP000588098"/>
    </source>
</evidence>
<sequence length="48" mass="5235">MGTSKYSSEFRADGVAMYHASLGGTYASVAKDVGVAHERLRTWVRDAE</sequence>
<evidence type="ECO:0000313" key="1">
    <source>
        <dbReference type="EMBL" id="MBB5937206.1"/>
    </source>
</evidence>
<dbReference type="GO" id="GO:0004803">
    <property type="term" value="F:transposase activity"/>
    <property type="evidence" value="ECO:0007669"/>
    <property type="project" value="InterPro"/>
</dbReference>
<dbReference type="InterPro" id="IPR009057">
    <property type="entry name" value="Homeodomain-like_sf"/>
</dbReference>
<dbReference type="Gene3D" id="1.10.10.60">
    <property type="entry name" value="Homeodomain-like"/>
    <property type="match status" value="1"/>
</dbReference>
<gene>
    <name evidence="1" type="ORF">FHS42_004285</name>
</gene>